<reference evidence="15" key="4">
    <citation type="submission" date="2024-02" db="EMBL/GenBank/DDBJ databases">
        <title>Comparative genomics of Cryptococcus and Kwoniella reveals pathogenesis evolution and contrasting modes of karyotype evolution via chromosome fusion or intercentromeric recombination.</title>
        <authorList>
            <person name="Coelho M.A."/>
            <person name="David-Palma M."/>
            <person name="Shea T."/>
            <person name="Bowers K."/>
            <person name="McGinley-Smith S."/>
            <person name="Mohammad A.W."/>
            <person name="Gnirke A."/>
            <person name="Yurkov A.M."/>
            <person name="Nowrousian M."/>
            <person name="Sun S."/>
            <person name="Cuomo C.A."/>
            <person name="Heitman J."/>
        </authorList>
    </citation>
    <scope>NUCLEOTIDE SEQUENCE</scope>
    <source>
        <strain evidence="15">CBS 10118</strain>
    </source>
</reference>
<dbReference type="AlphaFoldDB" id="A0A1B9FYR5"/>
<keyword evidence="6" id="KW-0862">Zinc</keyword>
<evidence type="ECO:0000259" key="13">
    <source>
        <dbReference type="PROSITE" id="PS50157"/>
    </source>
</evidence>
<evidence type="ECO:0000256" key="3">
    <source>
        <dbReference type="ARBA" id="ARBA00022723"/>
    </source>
</evidence>
<dbReference type="KEGG" id="kbi:30211289"/>
<feature type="domain" description="C2H2-type" evidence="13">
    <location>
        <begin position="179"/>
        <end position="206"/>
    </location>
</feature>
<feature type="region of interest" description="Disordered" evidence="12">
    <location>
        <begin position="347"/>
        <end position="411"/>
    </location>
</feature>
<keyword evidence="7" id="KW-0805">Transcription regulation</keyword>
<dbReference type="EMBL" id="CP144546">
    <property type="protein sequence ID" value="WVW85334.1"/>
    <property type="molecule type" value="Genomic_DNA"/>
</dbReference>
<dbReference type="FunFam" id="3.30.160.60:FF:000125">
    <property type="entry name" value="Putative zinc finger protein 143"/>
    <property type="match status" value="1"/>
</dbReference>
<feature type="region of interest" description="Disordered" evidence="12">
    <location>
        <begin position="1"/>
        <end position="24"/>
    </location>
</feature>
<dbReference type="PROSITE" id="PS00028">
    <property type="entry name" value="ZINC_FINGER_C2H2_1"/>
    <property type="match status" value="4"/>
</dbReference>
<feature type="domain" description="C2H2-type" evidence="13">
    <location>
        <begin position="149"/>
        <end position="178"/>
    </location>
</feature>
<dbReference type="SMART" id="SM00355">
    <property type="entry name" value="ZnF_C2H2"/>
    <property type="match status" value="4"/>
</dbReference>
<organism evidence="14">
    <name type="scientific">Kwoniella bestiolae CBS 10118</name>
    <dbReference type="NCBI Taxonomy" id="1296100"/>
    <lineage>
        <taxon>Eukaryota</taxon>
        <taxon>Fungi</taxon>
        <taxon>Dikarya</taxon>
        <taxon>Basidiomycota</taxon>
        <taxon>Agaricomycotina</taxon>
        <taxon>Tremellomycetes</taxon>
        <taxon>Tremellales</taxon>
        <taxon>Cryptococcaceae</taxon>
        <taxon>Kwoniella</taxon>
    </lineage>
</organism>
<keyword evidence="9" id="KW-0804">Transcription</keyword>
<feature type="compositionally biased region" description="Basic and acidic residues" evidence="12">
    <location>
        <begin position="815"/>
        <end position="827"/>
    </location>
</feature>
<evidence type="ECO:0000256" key="5">
    <source>
        <dbReference type="ARBA" id="ARBA00022771"/>
    </source>
</evidence>
<evidence type="ECO:0000256" key="12">
    <source>
        <dbReference type="SAM" id="MobiDB-lite"/>
    </source>
</evidence>
<dbReference type="GO" id="GO:0008270">
    <property type="term" value="F:zinc ion binding"/>
    <property type="evidence" value="ECO:0007669"/>
    <property type="project" value="UniProtKB-KW"/>
</dbReference>
<feature type="compositionally biased region" description="Acidic residues" evidence="12">
    <location>
        <begin position="828"/>
        <end position="852"/>
    </location>
</feature>
<dbReference type="PROSITE" id="PS50157">
    <property type="entry name" value="ZINC_FINGER_C2H2_2"/>
    <property type="match status" value="4"/>
</dbReference>
<keyword evidence="16" id="KW-1185">Reference proteome</keyword>
<evidence type="ECO:0000256" key="11">
    <source>
        <dbReference type="PROSITE-ProRule" id="PRU00042"/>
    </source>
</evidence>
<comment type="subcellular location">
    <subcellularLocation>
        <location evidence="1">Nucleus</location>
    </subcellularLocation>
</comment>
<reference evidence="14" key="3">
    <citation type="submission" date="2014-01" db="EMBL/GenBank/DDBJ databases">
        <title>Evolution of pathogenesis and genome organization in the Tremellales.</title>
        <authorList>
            <person name="Cuomo C."/>
            <person name="Litvintseva A."/>
            <person name="Heitman J."/>
            <person name="Chen Y."/>
            <person name="Sun S."/>
            <person name="Springer D."/>
            <person name="Dromer F."/>
            <person name="Young S."/>
            <person name="Zeng Q."/>
            <person name="Chapman S."/>
            <person name="Gujja S."/>
            <person name="Saif S."/>
            <person name="Birren B."/>
        </authorList>
    </citation>
    <scope>NUCLEOTIDE SEQUENCE</scope>
    <source>
        <strain evidence="14">CBS 10118</strain>
    </source>
</reference>
<dbReference type="EMBL" id="KI894023">
    <property type="protein sequence ID" value="OCF23904.1"/>
    <property type="molecule type" value="Genomic_DNA"/>
</dbReference>
<evidence type="ECO:0000313" key="16">
    <source>
        <dbReference type="Proteomes" id="UP000092730"/>
    </source>
</evidence>
<feature type="domain" description="C2H2-type" evidence="13">
    <location>
        <begin position="207"/>
        <end position="237"/>
    </location>
</feature>
<accession>A0A1B9FYR5</accession>
<dbReference type="PANTHER" id="PTHR23235">
    <property type="entry name" value="KRUEPPEL-LIKE TRANSCRIPTION FACTOR"/>
    <property type="match status" value="1"/>
</dbReference>
<feature type="region of interest" description="Disordered" evidence="12">
    <location>
        <begin position="761"/>
        <end position="792"/>
    </location>
</feature>
<dbReference type="InterPro" id="IPR036236">
    <property type="entry name" value="Znf_C2H2_sf"/>
</dbReference>
<evidence type="ECO:0000256" key="8">
    <source>
        <dbReference type="ARBA" id="ARBA00023125"/>
    </source>
</evidence>
<reference evidence="15" key="2">
    <citation type="submission" date="2013-07" db="EMBL/GenBank/DDBJ databases">
        <authorList>
            <consortium name="The Broad Institute Genome Sequencing Platform"/>
            <person name="Cuomo C."/>
            <person name="Litvintseva A."/>
            <person name="Chen Y."/>
            <person name="Heitman J."/>
            <person name="Sun S."/>
            <person name="Springer D."/>
            <person name="Dromer F."/>
            <person name="Young S.K."/>
            <person name="Zeng Q."/>
            <person name="Gargeya S."/>
            <person name="Fitzgerald M."/>
            <person name="Abouelleil A."/>
            <person name="Alvarado L."/>
            <person name="Berlin A.M."/>
            <person name="Chapman S.B."/>
            <person name="Dewar J."/>
            <person name="Goldberg J."/>
            <person name="Griggs A."/>
            <person name="Gujja S."/>
            <person name="Hansen M."/>
            <person name="Howarth C."/>
            <person name="Imamovic A."/>
            <person name="Larimer J."/>
            <person name="McCowan C."/>
            <person name="Murphy C."/>
            <person name="Pearson M."/>
            <person name="Priest M."/>
            <person name="Roberts A."/>
            <person name="Saif S."/>
            <person name="Shea T."/>
            <person name="Sykes S."/>
            <person name="Wortman J."/>
            <person name="Nusbaum C."/>
            <person name="Birren B."/>
        </authorList>
    </citation>
    <scope>NUCLEOTIDE SEQUENCE</scope>
    <source>
        <strain evidence="15">CBS 10118</strain>
    </source>
</reference>
<dbReference type="InterPro" id="IPR013087">
    <property type="entry name" value="Znf_C2H2_type"/>
</dbReference>
<feature type="compositionally biased region" description="Basic and acidic residues" evidence="12">
    <location>
        <begin position="764"/>
        <end position="776"/>
    </location>
</feature>
<protein>
    <recommendedName>
        <fullName evidence="13">C2H2-type domain-containing protein</fullName>
    </recommendedName>
</protein>
<gene>
    <name evidence="14" type="ORF">I302_06890</name>
    <name evidence="15" type="ORF">I302_107372</name>
</gene>
<feature type="region of interest" description="Disordered" evidence="12">
    <location>
        <begin position="815"/>
        <end position="885"/>
    </location>
</feature>
<dbReference type="GeneID" id="30211289"/>
<dbReference type="GO" id="GO:0005634">
    <property type="term" value="C:nucleus"/>
    <property type="evidence" value="ECO:0007669"/>
    <property type="project" value="UniProtKB-SubCell"/>
</dbReference>
<evidence type="ECO:0000256" key="7">
    <source>
        <dbReference type="ARBA" id="ARBA00023015"/>
    </source>
</evidence>
<dbReference type="FunFam" id="3.30.160.60:FF:000931">
    <property type="entry name" value="zinc finger protein 697"/>
    <property type="match status" value="1"/>
</dbReference>
<dbReference type="GO" id="GO:0000981">
    <property type="term" value="F:DNA-binding transcription factor activity, RNA polymerase II-specific"/>
    <property type="evidence" value="ECO:0007669"/>
    <property type="project" value="TreeGrafter"/>
</dbReference>
<evidence type="ECO:0000256" key="1">
    <source>
        <dbReference type="ARBA" id="ARBA00004123"/>
    </source>
</evidence>
<feature type="domain" description="C2H2-type" evidence="13">
    <location>
        <begin position="119"/>
        <end position="148"/>
    </location>
</feature>
<evidence type="ECO:0000313" key="15">
    <source>
        <dbReference type="EMBL" id="WVW85334.1"/>
    </source>
</evidence>
<proteinExistence type="inferred from homology"/>
<feature type="compositionally biased region" description="Basic residues" evidence="12">
    <location>
        <begin position="857"/>
        <end position="885"/>
    </location>
</feature>
<evidence type="ECO:0000256" key="2">
    <source>
        <dbReference type="ARBA" id="ARBA00006991"/>
    </source>
</evidence>
<feature type="region of interest" description="Disordered" evidence="12">
    <location>
        <begin position="71"/>
        <end position="90"/>
    </location>
</feature>
<evidence type="ECO:0000256" key="9">
    <source>
        <dbReference type="ARBA" id="ARBA00023163"/>
    </source>
</evidence>
<evidence type="ECO:0000313" key="14">
    <source>
        <dbReference type="EMBL" id="OCF23904.1"/>
    </source>
</evidence>
<keyword evidence="4" id="KW-0677">Repeat</keyword>
<feature type="compositionally biased region" description="Polar residues" evidence="12">
    <location>
        <begin position="396"/>
        <end position="411"/>
    </location>
</feature>
<keyword evidence="10" id="KW-0539">Nucleus</keyword>
<dbReference type="PANTHER" id="PTHR23235:SF142">
    <property type="entry name" value="ZINC FINGER PROTEIN 384"/>
    <property type="match status" value="1"/>
</dbReference>
<keyword evidence="3" id="KW-0479">Metal-binding</keyword>
<comment type="similarity">
    <text evidence="2">Belongs to the krueppel C2H2-type zinc-finger protein family.</text>
</comment>
<dbReference type="VEuPathDB" id="FungiDB:I302_06890"/>
<dbReference type="GO" id="GO:0000978">
    <property type="term" value="F:RNA polymerase II cis-regulatory region sequence-specific DNA binding"/>
    <property type="evidence" value="ECO:0007669"/>
    <property type="project" value="UniProtKB-ARBA"/>
</dbReference>
<dbReference type="Pfam" id="PF00096">
    <property type="entry name" value="zf-C2H2"/>
    <property type="match status" value="4"/>
</dbReference>
<dbReference type="RefSeq" id="XP_019044974.1">
    <property type="nucleotide sequence ID" value="XM_019193497.1"/>
</dbReference>
<evidence type="ECO:0000256" key="10">
    <source>
        <dbReference type="ARBA" id="ARBA00023242"/>
    </source>
</evidence>
<reference evidence="14" key="1">
    <citation type="submission" date="2013-07" db="EMBL/GenBank/DDBJ databases">
        <title>The Genome Sequence of Cryptococcus bestiolae CBS10118.</title>
        <authorList>
            <consortium name="The Broad Institute Genome Sequencing Platform"/>
            <person name="Cuomo C."/>
            <person name="Litvintseva A."/>
            <person name="Chen Y."/>
            <person name="Heitman J."/>
            <person name="Sun S."/>
            <person name="Springer D."/>
            <person name="Dromer F."/>
            <person name="Young S.K."/>
            <person name="Zeng Q."/>
            <person name="Gargeya S."/>
            <person name="Fitzgerald M."/>
            <person name="Abouelleil A."/>
            <person name="Alvarado L."/>
            <person name="Berlin A.M."/>
            <person name="Chapman S.B."/>
            <person name="Dewar J."/>
            <person name="Goldberg J."/>
            <person name="Griggs A."/>
            <person name="Gujja S."/>
            <person name="Hansen M."/>
            <person name="Howarth C."/>
            <person name="Imamovic A."/>
            <person name="Larimer J."/>
            <person name="McCowan C."/>
            <person name="Murphy C."/>
            <person name="Pearson M."/>
            <person name="Priest M."/>
            <person name="Roberts A."/>
            <person name="Saif S."/>
            <person name="Shea T."/>
            <person name="Sykes S."/>
            <person name="Wortman J."/>
            <person name="Nusbaum C."/>
            <person name="Birren B."/>
        </authorList>
    </citation>
    <scope>NUCLEOTIDE SEQUENCE [LARGE SCALE GENOMIC DNA]</scope>
    <source>
        <strain evidence="14">CBS 10118</strain>
    </source>
</reference>
<keyword evidence="5 11" id="KW-0863">Zinc-finger</keyword>
<dbReference type="Proteomes" id="UP000092730">
    <property type="component" value="Chromosome 6"/>
</dbReference>
<dbReference type="SUPFAM" id="SSF57667">
    <property type="entry name" value="beta-beta-alpha zinc fingers"/>
    <property type="match status" value="2"/>
</dbReference>
<feature type="region of interest" description="Disordered" evidence="12">
    <location>
        <begin position="572"/>
        <end position="596"/>
    </location>
</feature>
<feature type="compositionally biased region" description="Low complexity" evidence="12">
    <location>
        <begin position="360"/>
        <end position="369"/>
    </location>
</feature>
<feature type="region of interest" description="Disordered" evidence="12">
    <location>
        <begin position="638"/>
        <end position="679"/>
    </location>
</feature>
<dbReference type="STRING" id="1296100.A0A1B9FYR5"/>
<feature type="compositionally biased region" description="Polar residues" evidence="12">
    <location>
        <begin position="641"/>
        <end position="665"/>
    </location>
</feature>
<dbReference type="OrthoDB" id="654211at2759"/>
<dbReference type="FunFam" id="3.30.160.60:FF:000072">
    <property type="entry name" value="zinc finger protein 143 isoform X1"/>
    <property type="match status" value="1"/>
</dbReference>
<evidence type="ECO:0000256" key="4">
    <source>
        <dbReference type="ARBA" id="ARBA00022737"/>
    </source>
</evidence>
<name>A0A1B9FYR5_9TREE</name>
<evidence type="ECO:0000256" key="6">
    <source>
        <dbReference type="ARBA" id="ARBA00022833"/>
    </source>
</evidence>
<feature type="region of interest" description="Disordered" evidence="12">
    <location>
        <begin position="495"/>
        <end position="530"/>
    </location>
</feature>
<sequence length="885" mass="95589">MAIVTTLPVSHDRESRQPPILPAPGYFDISSPCPPRLPFPSRITMAHTPPPRPRSMPLPDSIELQTETITNTYSSSSSSSSSDASNTSTFDTLATESIEQLVNDHNHVGAGHDAHARPHICTYTDCNKAFARKSDLARHFRIHTNDRPFTCNYRGCGKSFIQRSALTVHYRVHTGERPHHCETCQKAFADSSSLARHRRIHTGMRPYTCKVAGCGKPFARRNTLLKHWKRQHPHLPPPSTNTHRINIHAPVVNTRVSSGSFPPSSTGTSGEYYPATPSSASAPHGYATLHPSEGTAYTFNGGFPGGSIFGGASGQSPYIFSGQQGSFRPPHFCHSPQVQGSVALTPISTTGSHFGESIHQGQTPTTPATGGFGGDHKHQQIHSGPPSAHPGLSPSPGINQQGFSQAQYPSSFNGYSSSTGYPLSRFPSEGGGMIYTDNKPNMNMSQRSVSNPLEAPRFQPYMANGPYGHVGGGFHPSQLAIPHNHQPHLMPSYYHSTHMGLQPQSASEVKPELPGSPNGSSSDDDDEPLVALSEAPPSIALHPPTGPAMNMPFSAVESSNFGQFPNAQPQVLAMQQSSSGRLHSAPPTLQRFNSLPSVPTINQWGQVSGYQAHSAGDPKSADEEWEDIADEMLSREASIADDTQTTPPTVEHTAQTTANTETGNQWGEPIEYPVPPMDNRKYPFSSAASSSSTSSTLVGSSIHTLPPNNQLPPISVFSHINQPMALTPINPNGFYPTPITPANWSQDGFKPHGVFGSPAMMGHQHPDRDQENDHPQDITLTTPPKFMDQQRKDGRTVSAVGLGIANVNFDDRENHIMPVEKTDRDWNADGEGEDEKISEDDTADDDGSDDEFVLGGRAKKARTSTGRGRGRGRGSRGVGVRRGRK</sequence>
<keyword evidence="8" id="KW-0238">DNA-binding</keyword>
<feature type="compositionally biased region" description="Polar residues" evidence="12">
    <location>
        <begin position="572"/>
        <end position="581"/>
    </location>
</feature>
<dbReference type="Gene3D" id="3.30.160.60">
    <property type="entry name" value="Classic Zinc Finger"/>
    <property type="match status" value="4"/>
</dbReference>